<keyword evidence="2" id="KW-1185">Reference proteome</keyword>
<dbReference type="Proteomes" id="UP001476798">
    <property type="component" value="Unassembled WGS sequence"/>
</dbReference>
<organism evidence="1 2">
    <name type="scientific">Goodea atripinnis</name>
    <dbReference type="NCBI Taxonomy" id="208336"/>
    <lineage>
        <taxon>Eukaryota</taxon>
        <taxon>Metazoa</taxon>
        <taxon>Chordata</taxon>
        <taxon>Craniata</taxon>
        <taxon>Vertebrata</taxon>
        <taxon>Euteleostomi</taxon>
        <taxon>Actinopterygii</taxon>
        <taxon>Neopterygii</taxon>
        <taxon>Teleostei</taxon>
        <taxon>Neoteleostei</taxon>
        <taxon>Acanthomorphata</taxon>
        <taxon>Ovalentaria</taxon>
        <taxon>Atherinomorphae</taxon>
        <taxon>Cyprinodontiformes</taxon>
        <taxon>Goodeidae</taxon>
        <taxon>Goodea</taxon>
    </lineage>
</organism>
<evidence type="ECO:0000313" key="1">
    <source>
        <dbReference type="EMBL" id="MEQ2161997.1"/>
    </source>
</evidence>
<evidence type="ECO:0000313" key="2">
    <source>
        <dbReference type="Proteomes" id="UP001476798"/>
    </source>
</evidence>
<reference evidence="1 2" key="1">
    <citation type="submission" date="2021-06" db="EMBL/GenBank/DDBJ databases">
        <authorList>
            <person name="Palmer J.M."/>
        </authorList>
    </citation>
    <scope>NUCLEOTIDE SEQUENCE [LARGE SCALE GENOMIC DNA]</scope>
    <source>
        <strain evidence="1 2">GA_2019</strain>
        <tissue evidence="1">Muscle</tissue>
    </source>
</reference>
<protein>
    <submittedName>
        <fullName evidence="1">Uncharacterized protein</fullName>
    </submittedName>
</protein>
<accession>A0ABV0MV79</accession>
<dbReference type="EMBL" id="JAHRIO010011138">
    <property type="protein sequence ID" value="MEQ2161997.1"/>
    <property type="molecule type" value="Genomic_DNA"/>
</dbReference>
<comment type="caution">
    <text evidence="1">The sequence shown here is derived from an EMBL/GenBank/DDBJ whole genome shotgun (WGS) entry which is preliminary data.</text>
</comment>
<proteinExistence type="predicted"/>
<name>A0ABV0MV79_9TELE</name>
<sequence>MARENGDTGSGETWKKQVDDIKKIFDFKEVLGTDSNTIAAVRAVMYTSLSLVSDYLPQCVCSVGPCPSLLNYSKGTGGRCLLHVVVICR</sequence>
<gene>
    <name evidence="1" type="ORF">GOODEAATRI_015439</name>
</gene>